<dbReference type="OrthoDB" id="9801134at2"/>
<keyword evidence="4" id="KW-0479">Metal-binding</keyword>
<dbReference type="InterPro" id="IPR036412">
    <property type="entry name" value="HAD-like_sf"/>
</dbReference>
<keyword evidence="14" id="KW-1185">Reference proteome</keyword>
<evidence type="ECO:0000313" key="13">
    <source>
        <dbReference type="EMBL" id="TGD75264.1"/>
    </source>
</evidence>
<dbReference type="EMBL" id="SRLE01000004">
    <property type="protein sequence ID" value="TGD75264.1"/>
    <property type="molecule type" value="Genomic_DNA"/>
</dbReference>
<keyword evidence="3" id="KW-0028">Amino-acid biosynthesis</keyword>
<feature type="binding site" evidence="11">
    <location>
        <position position="46"/>
    </location>
    <ligand>
        <name>substrate</name>
    </ligand>
</feature>
<feature type="binding site" evidence="11">
    <location>
        <position position="155"/>
    </location>
    <ligand>
        <name>substrate</name>
    </ligand>
</feature>
<protein>
    <recommendedName>
        <fullName evidence="2">phosphoserine phosphatase</fullName>
        <ecNumber evidence="2">3.1.3.3</ecNumber>
    </recommendedName>
</protein>
<organism evidence="13 14">
    <name type="scientific">Mangrovimicrobium sediminis</name>
    <dbReference type="NCBI Taxonomy" id="2562682"/>
    <lineage>
        <taxon>Bacteria</taxon>
        <taxon>Pseudomonadati</taxon>
        <taxon>Pseudomonadota</taxon>
        <taxon>Gammaproteobacteria</taxon>
        <taxon>Cellvibrionales</taxon>
        <taxon>Halieaceae</taxon>
        <taxon>Mangrovimicrobium</taxon>
    </lineage>
</organism>
<reference evidence="13 14" key="1">
    <citation type="submission" date="2019-04" db="EMBL/GenBank/DDBJ databases">
        <title>Taxonomy of novel Haliea sp. from mangrove soil of West Coast of India.</title>
        <authorList>
            <person name="Verma A."/>
            <person name="Kumar P."/>
            <person name="Krishnamurthi S."/>
        </authorList>
    </citation>
    <scope>NUCLEOTIDE SEQUENCE [LARGE SCALE GENOMIC DNA]</scope>
    <source>
        <strain evidence="13 14">SAOS-164</strain>
    </source>
</reference>
<keyword evidence="6" id="KW-0460">Magnesium</keyword>
<dbReference type="Gene3D" id="3.90.1470.10">
    <property type="entry name" value="thrh gene product, domain 2"/>
    <property type="match status" value="1"/>
</dbReference>
<feature type="binding site" evidence="11">
    <location>
        <position position="133"/>
    </location>
    <ligand>
        <name>substrate</name>
    </ligand>
</feature>
<feature type="active site" description="Nucleophile" evidence="10">
    <location>
        <position position="7"/>
    </location>
</feature>
<dbReference type="PANTHER" id="PTHR43344">
    <property type="entry name" value="PHOSPHOSERINE PHOSPHATASE"/>
    <property type="match status" value="1"/>
</dbReference>
<sequence length="205" mass="23428">MELACLDLEGVLVPEIWIAFAEKTGIPELRATTRDIPDYNVLMRQRLGILDQHGLKIDDIQEVIATLEPLPGAIDFVNWLRERFQVIILSDTFYEFSQPLMRQLGWPTLFCHRLVTDADGRVVDYKLRQEDPKRMSVKALHSLNYRVIAAGDSYNDTTMLGEADVGILIHAPQNVIDEFPQFRSVKTLEELKVAFLEASDRDLSL</sequence>
<name>A0A4Z0M6Y7_9GAMM</name>
<dbReference type="NCBIfam" id="NF010109">
    <property type="entry name" value="PRK13582.1"/>
    <property type="match status" value="1"/>
</dbReference>
<dbReference type="GO" id="GO:0000287">
    <property type="term" value="F:magnesium ion binding"/>
    <property type="evidence" value="ECO:0007669"/>
    <property type="project" value="TreeGrafter"/>
</dbReference>
<evidence type="ECO:0000256" key="4">
    <source>
        <dbReference type="ARBA" id="ARBA00022723"/>
    </source>
</evidence>
<feature type="binding site" evidence="11">
    <location>
        <begin position="90"/>
        <end position="91"/>
    </location>
    <ligand>
        <name>substrate</name>
    </ligand>
</feature>
<dbReference type="AlphaFoldDB" id="A0A4Z0M6Y7"/>
<evidence type="ECO:0000256" key="3">
    <source>
        <dbReference type="ARBA" id="ARBA00022605"/>
    </source>
</evidence>
<comment type="pathway">
    <text evidence="1">Amino-acid biosynthesis; L-serine biosynthesis; L-serine from 3-phospho-D-glycerate: step 3/3.</text>
</comment>
<evidence type="ECO:0000256" key="1">
    <source>
        <dbReference type="ARBA" id="ARBA00005135"/>
    </source>
</evidence>
<accession>A0A4Z0M6Y7</accession>
<feature type="binding site" evidence="11">
    <location>
        <position position="15"/>
    </location>
    <ligand>
        <name>substrate</name>
    </ligand>
</feature>
<gene>
    <name evidence="13" type="primary">thrH</name>
    <name evidence="13" type="ORF">E4634_04515</name>
</gene>
<keyword evidence="13" id="KW-0808">Transferase</keyword>
<evidence type="ECO:0000256" key="7">
    <source>
        <dbReference type="ARBA" id="ARBA00023299"/>
    </source>
</evidence>
<dbReference type="RefSeq" id="WP_135441404.1">
    <property type="nucleotide sequence ID" value="NZ_SRLE01000004.1"/>
</dbReference>
<evidence type="ECO:0000256" key="2">
    <source>
        <dbReference type="ARBA" id="ARBA00012640"/>
    </source>
</evidence>
<evidence type="ECO:0000256" key="11">
    <source>
        <dbReference type="PIRSR" id="PIRSR611863-2"/>
    </source>
</evidence>
<evidence type="ECO:0000313" key="14">
    <source>
        <dbReference type="Proteomes" id="UP000298050"/>
    </source>
</evidence>
<proteinExistence type="predicted"/>
<evidence type="ECO:0000256" key="6">
    <source>
        <dbReference type="ARBA" id="ARBA00022842"/>
    </source>
</evidence>
<dbReference type="InterPro" id="IPR011863">
    <property type="entry name" value="HSK-PSP"/>
</dbReference>
<dbReference type="InterPro" id="IPR023214">
    <property type="entry name" value="HAD_sf"/>
</dbReference>
<feature type="binding site" evidence="12">
    <location>
        <position position="152"/>
    </location>
    <ligand>
        <name>Mg(2+)</name>
        <dbReference type="ChEBI" id="CHEBI:18420"/>
    </ligand>
</feature>
<evidence type="ECO:0000256" key="8">
    <source>
        <dbReference type="ARBA" id="ARBA00048138"/>
    </source>
</evidence>
<evidence type="ECO:0000256" key="9">
    <source>
        <dbReference type="ARBA" id="ARBA00048523"/>
    </source>
</evidence>
<dbReference type="PANTHER" id="PTHR43344:SF2">
    <property type="entry name" value="PHOSPHOSERINE PHOSPHATASE"/>
    <property type="match status" value="1"/>
</dbReference>
<dbReference type="InterPro" id="IPR050582">
    <property type="entry name" value="HAD-like_SerB"/>
</dbReference>
<dbReference type="GO" id="GO:0005737">
    <property type="term" value="C:cytoplasm"/>
    <property type="evidence" value="ECO:0007669"/>
    <property type="project" value="TreeGrafter"/>
</dbReference>
<keyword evidence="7" id="KW-0718">Serine biosynthesis</keyword>
<dbReference type="GO" id="GO:0016740">
    <property type="term" value="F:transferase activity"/>
    <property type="evidence" value="ECO:0007669"/>
    <property type="project" value="UniProtKB-KW"/>
</dbReference>
<dbReference type="Gene3D" id="3.40.50.1000">
    <property type="entry name" value="HAD superfamily/HAD-like"/>
    <property type="match status" value="1"/>
</dbReference>
<evidence type="ECO:0000256" key="12">
    <source>
        <dbReference type="PIRSR" id="PIRSR611863-3"/>
    </source>
</evidence>
<dbReference type="SUPFAM" id="SSF56784">
    <property type="entry name" value="HAD-like"/>
    <property type="match status" value="1"/>
</dbReference>
<comment type="caution">
    <text evidence="13">The sequence shown here is derived from an EMBL/GenBank/DDBJ whole genome shotgun (WGS) entry which is preliminary data.</text>
</comment>
<dbReference type="GO" id="GO:0036424">
    <property type="term" value="F:L-phosphoserine phosphatase activity"/>
    <property type="evidence" value="ECO:0007669"/>
    <property type="project" value="TreeGrafter"/>
</dbReference>
<comment type="catalytic activity">
    <reaction evidence="8">
        <text>O-phospho-L-serine + H2O = L-serine + phosphate</text>
        <dbReference type="Rhea" id="RHEA:21208"/>
        <dbReference type="ChEBI" id="CHEBI:15377"/>
        <dbReference type="ChEBI" id="CHEBI:33384"/>
        <dbReference type="ChEBI" id="CHEBI:43474"/>
        <dbReference type="ChEBI" id="CHEBI:57524"/>
        <dbReference type="EC" id="3.1.3.3"/>
    </reaction>
</comment>
<evidence type="ECO:0000256" key="10">
    <source>
        <dbReference type="PIRSR" id="PIRSR611863-1"/>
    </source>
</evidence>
<feature type="binding site" evidence="12">
    <location>
        <position position="9"/>
    </location>
    <ligand>
        <name>Mg(2+)</name>
        <dbReference type="ChEBI" id="CHEBI:18420"/>
    </ligand>
</feature>
<feature type="binding site" evidence="12">
    <location>
        <position position="7"/>
    </location>
    <ligand>
        <name>Mg(2+)</name>
        <dbReference type="ChEBI" id="CHEBI:18420"/>
    </ligand>
</feature>
<dbReference type="GO" id="GO:0006564">
    <property type="term" value="P:L-serine biosynthetic process"/>
    <property type="evidence" value="ECO:0007669"/>
    <property type="project" value="UniProtKB-KW"/>
</dbReference>
<comment type="cofactor">
    <cofactor evidence="12">
        <name>Mg(2+)</name>
        <dbReference type="ChEBI" id="CHEBI:18420"/>
    </cofactor>
    <text evidence="12">Binds 1 Mg(2+) ion per subunit.</text>
</comment>
<dbReference type="EC" id="3.1.3.3" evidence="2"/>
<dbReference type="NCBIfam" id="TIGR02137">
    <property type="entry name" value="HSK-PSP"/>
    <property type="match status" value="1"/>
</dbReference>
<evidence type="ECO:0000256" key="5">
    <source>
        <dbReference type="ARBA" id="ARBA00022801"/>
    </source>
</evidence>
<dbReference type="Pfam" id="PF00702">
    <property type="entry name" value="Hydrolase"/>
    <property type="match status" value="1"/>
</dbReference>
<keyword evidence="5" id="KW-0378">Hydrolase</keyword>
<feature type="active site" description="Proton donor" evidence="10">
    <location>
        <position position="9"/>
    </location>
</feature>
<comment type="catalytic activity">
    <reaction evidence="9">
        <text>O-phospho-D-serine + H2O = D-serine + phosphate</text>
        <dbReference type="Rhea" id="RHEA:24873"/>
        <dbReference type="ChEBI" id="CHEBI:15377"/>
        <dbReference type="ChEBI" id="CHEBI:35247"/>
        <dbReference type="ChEBI" id="CHEBI:43474"/>
        <dbReference type="ChEBI" id="CHEBI:58680"/>
        <dbReference type="EC" id="3.1.3.3"/>
    </reaction>
</comment>
<dbReference type="Proteomes" id="UP000298050">
    <property type="component" value="Unassembled WGS sequence"/>
</dbReference>